<name>A0AAV3P7B4_LITER</name>
<dbReference type="GO" id="GO:0003677">
    <property type="term" value="F:DNA binding"/>
    <property type="evidence" value="ECO:0007669"/>
    <property type="project" value="UniProtKB-UniRule"/>
</dbReference>
<evidence type="ECO:0000256" key="5">
    <source>
        <dbReference type="ARBA" id="ARBA00023125"/>
    </source>
</evidence>
<sequence length="187" mass="20073">MPLEASEKKGAKQTHNGVPPPEPEQLPCPRCESTNTKFCYYNNYNFSQPRHFCKACRRYWTHGGTLRDIPFGGGSRKNAKRSRICVPPTIISPSNTIPIASPTPLLGSALPFMVDGKGGMSMCGSFTSLLNIQGPTRLLGLGEFDQMGYGIGRATWPFAGFGDGGVSGGTMGANTWQLDGCQGGFTM</sequence>
<proteinExistence type="predicted"/>
<comment type="function">
    <text evidence="9">Transcription factor that binds specifically to a 5'-AA[AG]G-3' consensus core sequence.</text>
</comment>
<evidence type="ECO:0000256" key="10">
    <source>
        <dbReference type="SAM" id="MobiDB-lite"/>
    </source>
</evidence>
<dbReference type="PROSITE" id="PS50884">
    <property type="entry name" value="ZF_DOF_2"/>
    <property type="match status" value="1"/>
</dbReference>
<keyword evidence="7 8" id="KW-0539">Nucleus</keyword>
<dbReference type="GO" id="GO:0003700">
    <property type="term" value="F:DNA-binding transcription factor activity"/>
    <property type="evidence" value="ECO:0007669"/>
    <property type="project" value="UniProtKB-UniRule"/>
</dbReference>
<organism evidence="12 13">
    <name type="scientific">Lithospermum erythrorhizon</name>
    <name type="common">Purple gromwell</name>
    <name type="synonym">Lithospermum officinale var. erythrorhizon</name>
    <dbReference type="NCBI Taxonomy" id="34254"/>
    <lineage>
        <taxon>Eukaryota</taxon>
        <taxon>Viridiplantae</taxon>
        <taxon>Streptophyta</taxon>
        <taxon>Embryophyta</taxon>
        <taxon>Tracheophyta</taxon>
        <taxon>Spermatophyta</taxon>
        <taxon>Magnoliopsida</taxon>
        <taxon>eudicotyledons</taxon>
        <taxon>Gunneridae</taxon>
        <taxon>Pentapetalae</taxon>
        <taxon>asterids</taxon>
        <taxon>lamiids</taxon>
        <taxon>Boraginales</taxon>
        <taxon>Boraginaceae</taxon>
        <taxon>Boraginoideae</taxon>
        <taxon>Lithospermeae</taxon>
        <taxon>Lithospermum</taxon>
    </lineage>
</organism>
<evidence type="ECO:0000256" key="2">
    <source>
        <dbReference type="ARBA" id="ARBA00022771"/>
    </source>
</evidence>
<keyword evidence="6 9" id="KW-0804">Transcription</keyword>
<evidence type="ECO:0000259" key="11">
    <source>
        <dbReference type="PROSITE" id="PS50884"/>
    </source>
</evidence>
<keyword evidence="5 8" id="KW-0238">DNA-binding</keyword>
<dbReference type="Proteomes" id="UP001454036">
    <property type="component" value="Unassembled WGS sequence"/>
</dbReference>
<evidence type="ECO:0000256" key="4">
    <source>
        <dbReference type="ARBA" id="ARBA00023015"/>
    </source>
</evidence>
<feature type="domain" description="Dof-type" evidence="11">
    <location>
        <begin position="26"/>
        <end position="80"/>
    </location>
</feature>
<gene>
    <name evidence="12" type="ORF">LIER_42882</name>
</gene>
<dbReference type="PROSITE" id="PS01361">
    <property type="entry name" value="ZF_DOF_1"/>
    <property type="match status" value="1"/>
</dbReference>
<dbReference type="GO" id="GO:0008270">
    <property type="term" value="F:zinc ion binding"/>
    <property type="evidence" value="ECO:0007669"/>
    <property type="project" value="UniProtKB-KW"/>
</dbReference>
<accession>A0AAV3P7B4</accession>
<evidence type="ECO:0000313" key="12">
    <source>
        <dbReference type="EMBL" id="GAA0145857.1"/>
    </source>
</evidence>
<keyword evidence="1 9" id="KW-0479">Metal-binding</keyword>
<dbReference type="Pfam" id="PF02701">
    <property type="entry name" value="Zn_ribbon_Dof"/>
    <property type="match status" value="1"/>
</dbReference>
<keyword evidence="4 9" id="KW-0805">Transcription regulation</keyword>
<dbReference type="GO" id="GO:0005634">
    <property type="term" value="C:nucleus"/>
    <property type="evidence" value="ECO:0007669"/>
    <property type="project" value="UniProtKB-SubCell"/>
</dbReference>
<dbReference type="InterPro" id="IPR045174">
    <property type="entry name" value="Dof"/>
</dbReference>
<evidence type="ECO:0000256" key="7">
    <source>
        <dbReference type="ARBA" id="ARBA00023242"/>
    </source>
</evidence>
<reference evidence="12 13" key="1">
    <citation type="submission" date="2024-01" db="EMBL/GenBank/DDBJ databases">
        <title>The complete chloroplast genome sequence of Lithospermum erythrorhizon: insights into the phylogenetic relationship among Boraginaceae species and the maternal lineages of purple gromwells.</title>
        <authorList>
            <person name="Okada T."/>
            <person name="Watanabe K."/>
        </authorList>
    </citation>
    <scope>NUCLEOTIDE SEQUENCE [LARGE SCALE GENOMIC DNA]</scope>
</reference>
<keyword evidence="2 8" id="KW-0863">Zinc-finger</keyword>
<protein>
    <recommendedName>
        <fullName evidence="9">Dof zinc finger protein</fullName>
    </recommendedName>
</protein>
<evidence type="ECO:0000256" key="6">
    <source>
        <dbReference type="ARBA" id="ARBA00023163"/>
    </source>
</evidence>
<dbReference type="PANTHER" id="PTHR31992">
    <property type="entry name" value="DOF ZINC FINGER PROTEIN DOF1.4-RELATED"/>
    <property type="match status" value="1"/>
</dbReference>
<dbReference type="AlphaFoldDB" id="A0AAV3P7B4"/>
<keyword evidence="13" id="KW-1185">Reference proteome</keyword>
<feature type="compositionally biased region" description="Basic and acidic residues" evidence="10">
    <location>
        <begin position="1"/>
        <end position="10"/>
    </location>
</feature>
<keyword evidence="3 9" id="KW-0862">Zinc</keyword>
<comment type="caution">
    <text evidence="12">The sequence shown here is derived from an EMBL/GenBank/DDBJ whole genome shotgun (WGS) entry which is preliminary data.</text>
</comment>
<evidence type="ECO:0000313" key="13">
    <source>
        <dbReference type="Proteomes" id="UP001454036"/>
    </source>
</evidence>
<dbReference type="EMBL" id="BAABME010031461">
    <property type="protein sequence ID" value="GAA0145857.1"/>
    <property type="molecule type" value="Genomic_DNA"/>
</dbReference>
<comment type="subcellular location">
    <subcellularLocation>
        <location evidence="8 9">Nucleus</location>
    </subcellularLocation>
</comment>
<dbReference type="PANTHER" id="PTHR31992:SF12">
    <property type="entry name" value="DOF ZINC FINGER PROTEIN DOF3.4"/>
    <property type="match status" value="1"/>
</dbReference>
<evidence type="ECO:0000256" key="3">
    <source>
        <dbReference type="ARBA" id="ARBA00022833"/>
    </source>
</evidence>
<feature type="region of interest" description="Disordered" evidence="10">
    <location>
        <begin position="1"/>
        <end position="27"/>
    </location>
</feature>
<evidence type="ECO:0000256" key="9">
    <source>
        <dbReference type="RuleBase" id="RU369094"/>
    </source>
</evidence>
<dbReference type="InterPro" id="IPR003851">
    <property type="entry name" value="Znf_Dof"/>
</dbReference>
<evidence type="ECO:0000256" key="1">
    <source>
        <dbReference type="ARBA" id="ARBA00022723"/>
    </source>
</evidence>
<evidence type="ECO:0000256" key="8">
    <source>
        <dbReference type="PROSITE-ProRule" id="PRU00071"/>
    </source>
</evidence>